<proteinExistence type="predicted"/>
<dbReference type="PANTHER" id="PTHR28671">
    <property type="entry name" value="COILED-COIL DOMAIN-CONTAINING PROTEIN 169"/>
    <property type="match status" value="1"/>
</dbReference>
<dbReference type="PANTHER" id="PTHR28671:SF3">
    <property type="entry name" value="COILED-COIL DOMAIN-CONTAINING PROTEIN 169"/>
    <property type="match status" value="1"/>
</dbReference>
<comment type="caution">
    <text evidence="2">The sequence shown here is derived from an EMBL/GenBank/DDBJ whole genome shotgun (WGS) entry which is preliminary data.</text>
</comment>
<evidence type="ECO:0000313" key="3">
    <source>
        <dbReference type="Proteomes" id="UP000198287"/>
    </source>
</evidence>
<evidence type="ECO:0000313" key="2">
    <source>
        <dbReference type="EMBL" id="OXA38889.1"/>
    </source>
</evidence>
<feature type="compositionally biased region" description="Basic residues" evidence="1">
    <location>
        <begin position="221"/>
        <end position="232"/>
    </location>
</feature>
<feature type="region of interest" description="Disordered" evidence="1">
    <location>
        <begin position="209"/>
        <end position="351"/>
    </location>
</feature>
<feature type="compositionally biased region" description="Basic and acidic residues" evidence="1">
    <location>
        <begin position="336"/>
        <end position="351"/>
    </location>
</feature>
<gene>
    <name evidence="2" type="ORF">Fcan01_26264</name>
</gene>
<dbReference type="InterPro" id="IPR028022">
    <property type="entry name" value="DUF4600"/>
</dbReference>
<sequence>MQYHPSIRYDLEKMQYHPRYDELDLLRAELDQEDRIRESLEWSNGEMERSVAELEQYVRELDEGQKGIDDNEWKVRFESQTALNKQLSEQKDWLETELAEARRKLTTGSYPEAMNFNLDALTEAELLRLVKHLERMRNDFYSTLRDTEWKLDKESKEFHHFDEMRRVYKADLKHANASIERLKLGGVLDSSGMVSPLYPPGYFRWLETHTPAPPGGSKSKSPSRKGGHHSKDRRGGGGERSPSRSPTRSKSRGEKKGEGGGGRKAVAQPAAPASDEEPVTTPTKSEVEGDEGVSEEELEPPRRPDPSPSRKGKGGEGRGGGEESSSKEGGPSPSKGKRDGSRERAERASNE</sequence>
<dbReference type="AlphaFoldDB" id="A0A226D0Z9"/>
<accession>A0A226D0Z9</accession>
<dbReference type="OrthoDB" id="6615663at2759"/>
<keyword evidence="3" id="KW-1185">Reference proteome</keyword>
<feature type="compositionally biased region" description="Acidic residues" evidence="1">
    <location>
        <begin position="288"/>
        <end position="298"/>
    </location>
</feature>
<feature type="compositionally biased region" description="Basic and acidic residues" evidence="1">
    <location>
        <begin position="313"/>
        <end position="326"/>
    </location>
</feature>
<protein>
    <submittedName>
        <fullName evidence="2">Uncharacterized protein</fullName>
    </submittedName>
</protein>
<organism evidence="2 3">
    <name type="scientific">Folsomia candida</name>
    <name type="common">Springtail</name>
    <dbReference type="NCBI Taxonomy" id="158441"/>
    <lineage>
        <taxon>Eukaryota</taxon>
        <taxon>Metazoa</taxon>
        <taxon>Ecdysozoa</taxon>
        <taxon>Arthropoda</taxon>
        <taxon>Hexapoda</taxon>
        <taxon>Collembola</taxon>
        <taxon>Entomobryomorpha</taxon>
        <taxon>Isotomoidea</taxon>
        <taxon>Isotomidae</taxon>
        <taxon>Proisotominae</taxon>
        <taxon>Folsomia</taxon>
    </lineage>
</organism>
<reference evidence="2 3" key="1">
    <citation type="submission" date="2015-12" db="EMBL/GenBank/DDBJ databases">
        <title>The genome of Folsomia candida.</title>
        <authorList>
            <person name="Faddeeva A."/>
            <person name="Derks M.F."/>
            <person name="Anvar Y."/>
            <person name="Smit S."/>
            <person name="Van Straalen N."/>
            <person name="Roelofs D."/>
        </authorList>
    </citation>
    <scope>NUCLEOTIDE SEQUENCE [LARGE SCALE GENOMIC DNA]</scope>
    <source>
        <strain evidence="2 3">VU population</strain>
        <tissue evidence="2">Whole body</tissue>
    </source>
</reference>
<dbReference type="Pfam" id="PF15372">
    <property type="entry name" value="DUF4600"/>
    <property type="match status" value="1"/>
</dbReference>
<dbReference type="EMBL" id="LNIX01000042">
    <property type="protein sequence ID" value="OXA38889.1"/>
    <property type="molecule type" value="Genomic_DNA"/>
</dbReference>
<dbReference type="Proteomes" id="UP000198287">
    <property type="component" value="Unassembled WGS sequence"/>
</dbReference>
<evidence type="ECO:0000256" key="1">
    <source>
        <dbReference type="SAM" id="MobiDB-lite"/>
    </source>
</evidence>
<name>A0A226D0Z9_FOLCA</name>